<name>A0A9D2C7P1_9FIRM</name>
<proteinExistence type="predicted"/>
<feature type="domain" description="RsdA/BaiN/AoA(So)-like Rossmann fold-like" evidence="1">
    <location>
        <begin position="3"/>
        <end position="188"/>
    </location>
</feature>
<evidence type="ECO:0000259" key="1">
    <source>
        <dbReference type="Pfam" id="PF03486"/>
    </source>
</evidence>
<comment type="caution">
    <text evidence="2">The sequence shown here is derived from an EMBL/GenBank/DDBJ whole genome shotgun (WGS) entry which is preliminary data.</text>
</comment>
<sequence>MSRVIVIGGGAAGMMAAAAAAGKGHSVLLLEKNEKLGKKIYITGKGRCNLTNACDVQELFDSVVSNPRFLYSAIYGFDNTAVQDFFEKRGCPLKTERGNRVFPVSDHSSDIIRTLADELERLGVQIRLRTPVKEILTDGSAVCGVCLDSGSRLPADAVILCTGGLSYPATGSTGDGLRMAEQLGHTIVFCEPSLVPFNNFSESQ</sequence>
<protein>
    <submittedName>
        <fullName evidence="2">Aminoacetone oxidase family FAD-binding enzyme</fullName>
    </submittedName>
</protein>
<dbReference type="InterPro" id="IPR057661">
    <property type="entry name" value="RsdA/BaiN/AoA(So)_Rossmann"/>
</dbReference>
<dbReference type="SUPFAM" id="SSF51905">
    <property type="entry name" value="FAD/NAD(P)-binding domain"/>
    <property type="match status" value="1"/>
</dbReference>
<dbReference type="PANTHER" id="PTHR42887">
    <property type="entry name" value="OS12G0638800 PROTEIN"/>
    <property type="match status" value="1"/>
</dbReference>
<accession>A0A9D2C7P1</accession>
<dbReference type="Proteomes" id="UP000824007">
    <property type="component" value="Unassembled WGS sequence"/>
</dbReference>
<reference evidence="2" key="1">
    <citation type="journal article" date="2021" name="PeerJ">
        <title>Extensive microbial diversity within the chicken gut microbiome revealed by metagenomics and culture.</title>
        <authorList>
            <person name="Gilroy R."/>
            <person name="Ravi A."/>
            <person name="Getino M."/>
            <person name="Pursley I."/>
            <person name="Horton D.L."/>
            <person name="Alikhan N.F."/>
            <person name="Baker D."/>
            <person name="Gharbi K."/>
            <person name="Hall N."/>
            <person name="Watson M."/>
            <person name="Adriaenssens E.M."/>
            <person name="Foster-Nyarko E."/>
            <person name="Jarju S."/>
            <person name="Secka A."/>
            <person name="Antonio M."/>
            <person name="Oren A."/>
            <person name="Chaudhuri R.R."/>
            <person name="La Ragione R."/>
            <person name="Hildebrand F."/>
            <person name="Pallen M.J."/>
        </authorList>
    </citation>
    <scope>NUCLEOTIDE SEQUENCE</scope>
    <source>
        <strain evidence="2">ChiSxjej3B15-24422</strain>
    </source>
</reference>
<gene>
    <name evidence="2" type="ORF">H9831_10735</name>
</gene>
<dbReference type="PRINTS" id="PR00411">
    <property type="entry name" value="PNDRDTASEI"/>
</dbReference>
<dbReference type="InterPro" id="IPR004792">
    <property type="entry name" value="BaiN-like"/>
</dbReference>
<dbReference type="Pfam" id="PF03486">
    <property type="entry name" value="HI0933_like"/>
    <property type="match status" value="1"/>
</dbReference>
<evidence type="ECO:0000313" key="3">
    <source>
        <dbReference type="Proteomes" id="UP000824007"/>
    </source>
</evidence>
<dbReference type="PANTHER" id="PTHR42887:SF2">
    <property type="entry name" value="OS12G0638800 PROTEIN"/>
    <property type="match status" value="1"/>
</dbReference>
<dbReference type="InterPro" id="IPR036188">
    <property type="entry name" value="FAD/NAD-bd_sf"/>
</dbReference>
<dbReference type="Gene3D" id="3.50.50.60">
    <property type="entry name" value="FAD/NAD(P)-binding domain"/>
    <property type="match status" value="1"/>
</dbReference>
<reference evidence="2" key="2">
    <citation type="submission" date="2021-04" db="EMBL/GenBank/DDBJ databases">
        <authorList>
            <person name="Gilroy R."/>
        </authorList>
    </citation>
    <scope>NUCLEOTIDE SEQUENCE</scope>
    <source>
        <strain evidence="2">ChiSxjej3B15-24422</strain>
    </source>
</reference>
<dbReference type="NCBIfam" id="TIGR00275">
    <property type="entry name" value="aminoacetone oxidase family FAD-binding enzyme"/>
    <property type="match status" value="1"/>
</dbReference>
<dbReference type="AlphaFoldDB" id="A0A9D2C7P1"/>
<evidence type="ECO:0000313" key="2">
    <source>
        <dbReference type="EMBL" id="HIY61134.1"/>
    </source>
</evidence>
<dbReference type="EMBL" id="DXDD01000132">
    <property type="protein sequence ID" value="HIY61134.1"/>
    <property type="molecule type" value="Genomic_DNA"/>
</dbReference>
<organism evidence="2 3">
    <name type="scientific">Candidatus Eisenbergiella pullistercoris</name>
    <dbReference type="NCBI Taxonomy" id="2838555"/>
    <lineage>
        <taxon>Bacteria</taxon>
        <taxon>Bacillati</taxon>
        <taxon>Bacillota</taxon>
        <taxon>Clostridia</taxon>
        <taxon>Lachnospirales</taxon>
        <taxon>Lachnospiraceae</taxon>
        <taxon>Eisenbergiella</taxon>
    </lineage>
</organism>